<evidence type="ECO:0000256" key="1">
    <source>
        <dbReference type="ARBA" id="ARBA00001971"/>
    </source>
</evidence>
<dbReference type="GO" id="GO:0033783">
    <property type="term" value="F:25-hydroxycholesterol 7-alpha-hydroxylase activity"/>
    <property type="evidence" value="ECO:0007669"/>
    <property type="project" value="UniProtKB-EC"/>
</dbReference>
<evidence type="ECO:0000256" key="7">
    <source>
        <dbReference type="ARBA" id="ARBA00022617"/>
    </source>
</evidence>
<dbReference type="CDD" id="cd20632">
    <property type="entry name" value="CYP7B1"/>
    <property type="match status" value="1"/>
</dbReference>
<dbReference type="SUPFAM" id="SSF48264">
    <property type="entry name" value="Cytochrome P450"/>
    <property type="match status" value="1"/>
</dbReference>
<keyword evidence="8 20" id="KW-0479">Metal-binding</keyword>
<keyword evidence="15" id="KW-0472">Membrane</keyword>
<keyword evidence="11" id="KW-0560">Oxidoreductase</keyword>
<evidence type="ECO:0000256" key="12">
    <source>
        <dbReference type="ARBA" id="ARBA00023004"/>
    </source>
</evidence>
<evidence type="ECO:0000256" key="18">
    <source>
        <dbReference type="ARBA" id="ARBA00066428"/>
    </source>
</evidence>
<dbReference type="FunFam" id="1.10.630.10:FF:000065">
    <property type="entry name" value="Cytochrome P450 family 7 subfamily B member 1"/>
    <property type="match status" value="1"/>
</dbReference>
<reference evidence="22" key="3">
    <citation type="submission" date="2025-09" db="UniProtKB">
        <authorList>
            <consortium name="Ensembl"/>
        </authorList>
    </citation>
    <scope>IDENTIFICATION</scope>
    <source>
        <strain evidence="22">Glennie</strain>
    </source>
</reference>
<comment type="cofactor">
    <cofactor evidence="1 20">
        <name>heme</name>
        <dbReference type="ChEBI" id="CHEBI:30413"/>
    </cofactor>
</comment>
<keyword evidence="12 20" id="KW-0408">Iron</keyword>
<evidence type="ECO:0000256" key="20">
    <source>
        <dbReference type="PIRSR" id="PIRSR000047-1"/>
    </source>
</evidence>
<dbReference type="InterPro" id="IPR002403">
    <property type="entry name" value="Cyt_P450_E_grp-IV"/>
</dbReference>
<evidence type="ECO:0000256" key="13">
    <source>
        <dbReference type="ARBA" id="ARBA00023033"/>
    </source>
</evidence>
<dbReference type="FunCoup" id="A0A6I8NVM6">
    <property type="interactions" value="207"/>
</dbReference>
<dbReference type="GeneTree" id="ENSGT00940000153141"/>
<evidence type="ECO:0000256" key="4">
    <source>
        <dbReference type="ARBA" id="ARBA00004860"/>
    </source>
</evidence>
<dbReference type="Bgee" id="ENSOANG00000005056">
    <property type="expression patterns" value="Expressed in liver and 7 other cell types or tissues"/>
</dbReference>
<proteinExistence type="inferred from homology"/>
<evidence type="ECO:0000256" key="6">
    <source>
        <dbReference type="ARBA" id="ARBA00022548"/>
    </source>
</evidence>
<comment type="similarity">
    <text evidence="5">Belongs to the cytochrome P450 family.</text>
</comment>
<evidence type="ECO:0000256" key="2">
    <source>
        <dbReference type="ARBA" id="ARBA00004524"/>
    </source>
</evidence>
<keyword evidence="10" id="KW-0492">Microsome</keyword>
<keyword evidence="16" id="KW-1207">Sterol metabolism</keyword>
<evidence type="ECO:0000256" key="14">
    <source>
        <dbReference type="ARBA" id="ARBA00023098"/>
    </source>
</evidence>
<evidence type="ECO:0000256" key="15">
    <source>
        <dbReference type="ARBA" id="ARBA00023136"/>
    </source>
</evidence>
<evidence type="ECO:0000256" key="11">
    <source>
        <dbReference type="ARBA" id="ARBA00023002"/>
    </source>
</evidence>
<evidence type="ECO:0000256" key="3">
    <source>
        <dbReference type="ARBA" id="ARBA00004586"/>
    </source>
</evidence>
<dbReference type="PANTHER" id="PTHR24304:SF0">
    <property type="entry name" value="CYTOCHROME P450 7B1"/>
    <property type="match status" value="1"/>
</dbReference>
<reference evidence="22 23" key="1">
    <citation type="journal article" date="2008" name="Nature">
        <title>Genome analysis of the platypus reveals unique signatures of evolution.</title>
        <authorList>
            <person name="Warren W.C."/>
            <person name="Hillier L.W."/>
            <person name="Marshall Graves J.A."/>
            <person name="Birney E."/>
            <person name="Ponting C.P."/>
            <person name="Grutzner F."/>
            <person name="Belov K."/>
            <person name="Miller W."/>
            <person name="Clarke L."/>
            <person name="Chinwalla A.T."/>
            <person name="Yang S.P."/>
            <person name="Heger A."/>
            <person name="Locke D.P."/>
            <person name="Miethke P."/>
            <person name="Waters P.D."/>
            <person name="Veyrunes F."/>
            <person name="Fulton L."/>
            <person name="Fulton B."/>
            <person name="Graves T."/>
            <person name="Wallis J."/>
            <person name="Puente X.S."/>
            <person name="Lopez-Otin C."/>
            <person name="Ordonez G.R."/>
            <person name="Eichler E.E."/>
            <person name="Chen L."/>
            <person name="Cheng Z."/>
            <person name="Deakin J.E."/>
            <person name="Alsop A."/>
            <person name="Thompson K."/>
            <person name="Kirby P."/>
            <person name="Papenfuss A.T."/>
            <person name="Wakefield M.J."/>
            <person name="Olender T."/>
            <person name="Lancet D."/>
            <person name="Huttley G.A."/>
            <person name="Smit A.F."/>
            <person name="Pask A."/>
            <person name="Temple-Smith P."/>
            <person name="Batzer M.A."/>
            <person name="Walker J.A."/>
            <person name="Konkel M.K."/>
            <person name="Harris R.S."/>
            <person name="Whittington C.M."/>
            <person name="Wong E.S."/>
            <person name="Gemmell N.J."/>
            <person name="Buschiazzo E."/>
            <person name="Vargas Jentzsch I.M."/>
            <person name="Merkel A."/>
            <person name="Schmitz J."/>
            <person name="Zemann A."/>
            <person name="Churakov G."/>
            <person name="Kriegs J.O."/>
            <person name="Brosius J."/>
            <person name="Murchison E.P."/>
            <person name="Sachidanandam R."/>
            <person name="Smith C."/>
            <person name="Hannon G.J."/>
            <person name="Tsend-Ayush E."/>
            <person name="McMillan D."/>
            <person name="Attenborough R."/>
            <person name="Rens W."/>
            <person name="Ferguson-Smith M."/>
            <person name="Lefevre C.M."/>
            <person name="Sharp J.A."/>
            <person name="Nicholas K.R."/>
            <person name="Ray D.A."/>
            <person name="Kube M."/>
            <person name="Reinhardt R."/>
            <person name="Pringle T.H."/>
            <person name="Taylor J."/>
            <person name="Jones R.C."/>
            <person name="Nixon B."/>
            <person name="Dacheux J.L."/>
            <person name="Niwa H."/>
            <person name="Sekita Y."/>
            <person name="Huang X."/>
            <person name="Stark A."/>
            <person name="Kheradpour P."/>
            <person name="Kellis M."/>
            <person name="Flicek P."/>
            <person name="Chen Y."/>
            <person name="Webber C."/>
            <person name="Hardison R."/>
            <person name="Nelson J."/>
            <person name="Hallsworth-Pepin K."/>
            <person name="Delehaunty K."/>
            <person name="Markovic C."/>
            <person name="Minx P."/>
            <person name="Feng Y."/>
            <person name="Kremitzki C."/>
            <person name="Mitreva M."/>
            <person name="Glasscock J."/>
            <person name="Wylie T."/>
            <person name="Wohldmann P."/>
            <person name="Thiru P."/>
            <person name="Nhan M.N."/>
            <person name="Pohl C.S."/>
            <person name="Smith S.M."/>
            <person name="Hou S."/>
            <person name="Nefedov M."/>
            <person name="de Jong P.J."/>
            <person name="Renfree M.B."/>
            <person name="Mardis E.R."/>
            <person name="Wilson R.K."/>
        </authorList>
    </citation>
    <scope>NUCLEOTIDE SEQUENCE [LARGE SCALE GENOMIC DNA]</scope>
    <source>
        <strain evidence="22 23">Glennie</strain>
    </source>
</reference>
<accession>A0A6I8NVM6</accession>
<dbReference type="GO" id="GO:0005506">
    <property type="term" value="F:iron ion binding"/>
    <property type="evidence" value="ECO:0007669"/>
    <property type="project" value="InterPro"/>
</dbReference>
<keyword evidence="9" id="KW-0256">Endoplasmic reticulum</keyword>
<organism evidence="22 23">
    <name type="scientific">Ornithorhynchus anatinus</name>
    <name type="common">Duckbill platypus</name>
    <dbReference type="NCBI Taxonomy" id="9258"/>
    <lineage>
        <taxon>Eukaryota</taxon>
        <taxon>Metazoa</taxon>
        <taxon>Chordata</taxon>
        <taxon>Craniata</taxon>
        <taxon>Vertebrata</taxon>
        <taxon>Euteleostomi</taxon>
        <taxon>Mammalia</taxon>
        <taxon>Monotremata</taxon>
        <taxon>Ornithorhynchidae</taxon>
        <taxon>Ornithorhynchus</taxon>
    </lineage>
</organism>
<dbReference type="PIRSF" id="PIRSF000047">
    <property type="entry name" value="Cytochrome_CYPVIIA1"/>
    <property type="match status" value="1"/>
</dbReference>
<keyword evidence="17" id="KW-0753">Steroid metabolism</keyword>
<evidence type="ECO:0000313" key="22">
    <source>
        <dbReference type="Ensembl" id="ENSOANP00000044558.1"/>
    </source>
</evidence>
<comment type="subcellular location">
    <subcellularLocation>
        <location evidence="3">Endoplasmic reticulum membrane</location>
    </subcellularLocation>
    <subcellularLocation>
        <location evidence="2">Microsome membrane</location>
    </subcellularLocation>
</comment>
<dbReference type="GO" id="GO:0006699">
    <property type="term" value="P:bile acid biosynthetic process"/>
    <property type="evidence" value="ECO:0000318"/>
    <property type="project" value="GO_Central"/>
</dbReference>
<evidence type="ECO:0000256" key="8">
    <source>
        <dbReference type="ARBA" id="ARBA00022723"/>
    </source>
</evidence>
<keyword evidence="23" id="KW-1185">Reference proteome</keyword>
<keyword evidence="7 20" id="KW-0349">Heme</keyword>
<dbReference type="AlphaFoldDB" id="A0A6I8NVM6"/>
<dbReference type="OMA" id="WSEVVQM"/>
<dbReference type="PRINTS" id="PR00465">
    <property type="entry name" value="EP450IV"/>
</dbReference>
<dbReference type="GO" id="GO:0042632">
    <property type="term" value="P:cholesterol homeostasis"/>
    <property type="evidence" value="ECO:0000318"/>
    <property type="project" value="GO_Central"/>
</dbReference>
<evidence type="ECO:0000256" key="21">
    <source>
        <dbReference type="PIRSR" id="PIRSR000047-2"/>
    </source>
</evidence>
<dbReference type="Pfam" id="PF00067">
    <property type="entry name" value="p450"/>
    <property type="match status" value="1"/>
</dbReference>
<dbReference type="InterPro" id="IPR001128">
    <property type="entry name" value="Cyt_P450"/>
</dbReference>
<dbReference type="EC" id="1.14.14.29" evidence="18"/>
<evidence type="ECO:0000256" key="10">
    <source>
        <dbReference type="ARBA" id="ARBA00022848"/>
    </source>
</evidence>
<evidence type="ECO:0000256" key="19">
    <source>
        <dbReference type="ARBA" id="ARBA00077814"/>
    </source>
</evidence>
<evidence type="ECO:0000256" key="9">
    <source>
        <dbReference type="ARBA" id="ARBA00022824"/>
    </source>
</evidence>
<dbReference type="InParanoid" id="A0A6I8NVM6"/>
<sequence length="555" mass="64709">MWQLWGYECQKCQNTSPRLPSTLISATLPVARGEDNLRIRKEEVISSPFGPSPCSKTGLDPHSTREVFVIPKFTFLPDLLNRRPKEPPLVPSWIPFLGRALQFKNDPYHFLKAQQKIHGDVFTVLFVGKYITFILDPFQFPTITRTSKHFDFKGFANHLGQKIFNYQSLYTIPNLSKDIHESFRYLQGKPLDKLVSQVMHSLQCIFKEKFSRMADWETEQMYTFCHAVIFEATFTTFYGKYPTADGHKVINEIRETFAKFDANFPKLAANIPIELLGSTKKNREFLIRQFTPELMVKRQPLAEIIQFRREFLEKYKLLQDYSKAAHHFGFLWASVGNTIPASFWALYYLLRHPEALAVVRDEIDHLLQSTGQANRPGSFIYLTREQLDNLVYLDSLILESFRLNSASTNFRIIQEDFTLQLEDGRDFNLRKGDWLALFPQTMHRDPEIFEDPEVFKFDRFVENGKKKTTFFKRGRKLKYFLMPFGSGVSMCPGRFFAVSEIKQFLILLLVHLEAEIIEEKNLVSNNERLGFGILYPNSDISFRYRWKGCGSSLVC</sequence>
<dbReference type="Gene3D" id="1.10.630.10">
    <property type="entry name" value="Cytochrome P450"/>
    <property type="match status" value="1"/>
</dbReference>
<dbReference type="GO" id="GO:0008203">
    <property type="term" value="P:cholesterol metabolic process"/>
    <property type="evidence" value="ECO:0007669"/>
    <property type="project" value="UniProtKB-KW"/>
</dbReference>
<name>A0A6I8NVM6_ORNAN</name>
<dbReference type="InterPro" id="IPR024204">
    <property type="entry name" value="Cyt_P450_CYP7A1-type"/>
</dbReference>
<evidence type="ECO:0000256" key="5">
    <source>
        <dbReference type="ARBA" id="ARBA00010617"/>
    </source>
</evidence>
<feature type="binding site" description="axial binding residue" evidence="20">
    <location>
        <position position="491"/>
    </location>
    <ligand>
        <name>heme</name>
        <dbReference type="ChEBI" id="CHEBI:30413"/>
    </ligand>
    <ligandPart>
        <name>Fe</name>
        <dbReference type="ChEBI" id="CHEBI:18248"/>
    </ligandPart>
</feature>
<keyword evidence="14" id="KW-0443">Lipid metabolism</keyword>
<keyword evidence="6" id="KW-0153">Cholesterol metabolism</keyword>
<dbReference type="Proteomes" id="UP000002279">
    <property type="component" value="Chromosome 7"/>
</dbReference>
<feature type="binding site" evidence="21">
    <location>
        <position position="162"/>
    </location>
    <ligand>
        <name>substrate</name>
    </ligand>
</feature>
<reference evidence="22" key="2">
    <citation type="submission" date="2025-08" db="UniProtKB">
        <authorList>
            <consortium name="Ensembl"/>
        </authorList>
    </citation>
    <scope>IDENTIFICATION</scope>
    <source>
        <strain evidence="22">Glennie</strain>
    </source>
</reference>
<evidence type="ECO:0000256" key="16">
    <source>
        <dbReference type="ARBA" id="ARBA00023166"/>
    </source>
</evidence>
<protein>
    <recommendedName>
        <fullName evidence="18">25/26-hydroxycholesterol 7alpha-hydroxylase</fullName>
        <ecNumber evidence="18">1.14.14.29</ecNumber>
    </recommendedName>
    <alternativeName>
        <fullName evidence="19">Oxysterol 7-alpha-hydroxylase</fullName>
    </alternativeName>
</protein>
<dbReference type="InterPro" id="IPR050529">
    <property type="entry name" value="CYP450_sterol_14alpha_dmase"/>
</dbReference>
<dbReference type="InterPro" id="IPR036396">
    <property type="entry name" value="Cyt_P450_sf"/>
</dbReference>
<gene>
    <name evidence="22" type="primary">LOC100081634</name>
</gene>
<dbReference type="GO" id="GO:0005789">
    <property type="term" value="C:endoplasmic reticulum membrane"/>
    <property type="evidence" value="ECO:0007669"/>
    <property type="project" value="UniProtKB-SubCell"/>
</dbReference>
<dbReference type="GO" id="GO:0008395">
    <property type="term" value="F:steroid hydroxylase activity"/>
    <property type="evidence" value="ECO:0000318"/>
    <property type="project" value="GO_Central"/>
</dbReference>
<feature type="binding site" evidence="21">
    <location>
        <position position="337"/>
    </location>
    <ligand>
        <name>substrate</name>
    </ligand>
</feature>
<evidence type="ECO:0000313" key="23">
    <source>
        <dbReference type="Proteomes" id="UP000002279"/>
    </source>
</evidence>
<keyword evidence="13" id="KW-0503">Monooxygenase</keyword>
<comment type="pathway">
    <text evidence="4">Lipid metabolism; bile acid biosynthesis.</text>
</comment>
<evidence type="ECO:0000256" key="17">
    <source>
        <dbReference type="ARBA" id="ARBA00023221"/>
    </source>
</evidence>
<dbReference type="PANTHER" id="PTHR24304">
    <property type="entry name" value="CYTOCHROME P450 FAMILY 7"/>
    <property type="match status" value="1"/>
</dbReference>
<dbReference type="GO" id="GO:0020037">
    <property type="term" value="F:heme binding"/>
    <property type="evidence" value="ECO:0007669"/>
    <property type="project" value="InterPro"/>
</dbReference>
<dbReference type="Ensembl" id="ENSOANT00000059814.1">
    <property type="protein sequence ID" value="ENSOANP00000044558.1"/>
    <property type="gene ID" value="ENSOANG00000005056.4"/>
</dbReference>